<dbReference type="Proteomes" id="UP000588186">
    <property type="component" value="Unassembled WGS sequence"/>
</dbReference>
<dbReference type="GO" id="GO:0005524">
    <property type="term" value="F:ATP binding"/>
    <property type="evidence" value="ECO:0007669"/>
    <property type="project" value="UniProtKB-KW"/>
</dbReference>
<dbReference type="Gene3D" id="1.10.510.10">
    <property type="entry name" value="Transferase(Phosphotransferase) domain 1"/>
    <property type="match status" value="1"/>
</dbReference>
<gene>
    <name evidence="12" type="primary">prkC</name>
    <name evidence="12" type="ORF">JEOPIN946_01371</name>
</gene>
<dbReference type="Gene3D" id="2.60.40.2560">
    <property type="match status" value="1"/>
</dbReference>
<protein>
    <recommendedName>
        <fullName evidence="1">non-specific serine/threonine protein kinase</fullName>
        <ecNumber evidence="1">2.7.11.1</ecNumber>
    </recommendedName>
</protein>
<proteinExistence type="predicted"/>
<dbReference type="GO" id="GO:0004674">
    <property type="term" value="F:protein serine/threonine kinase activity"/>
    <property type="evidence" value="ECO:0007669"/>
    <property type="project" value="UniProtKB-KW"/>
</dbReference>
<dbReference type="InterPro" id="IPR008271">
    <property type="entry name" value="Ser/Thr_kinase_AS"/>
</dbReference>
<keyword evidence="9" id="KW-1133">Transmembrane helix</keyword>
<dbReference type="CDD" id="cd14014">
    <property type="entry name" value="STKc_PknB_like"/>
    <property type="match status" value="1"/>
</dbReference>
<evidence type="ECO:0000313" key="12">
    <source>
        <dbReference type="EMBL" id="CAD2076943.1"/>
    </source>
</evidence>
<keyword evidence="9" id="KW-0812">Transmembrane</keyword>
<evidence type="ECO:0000259" key="10">
    <source>
        <dbReference type="PROSITE" id="PS50011"/>
    </source>
</evidence>
<dbReference type="FunFam" id="1.10.510.10:FF:000021">
    <property type="entry name" value="Serine/threonine protein kinase"/>
    <property type="match status" value="1"/>
</dbReference>
<feature type="domain" description="PASTA" evidence="11">
    <location>
        <begin position="416"/>
        <end position="484"/>
    </location>
</feature>
<dbReference type="Pfam" id="PF21160">
    <property type="entry name" value="PrkC-like_PASTA-like"/>
    <property type="match status" value="1"/>
</dbReference>
<dbReference type="Gene3D" id="3.30.10.20">
    <property type="match status" value="3"/>
</dbReference>
<dbReference type="RefSeq" id="WP_235963133.1">
    <property type="nucleotide sequence ID" value="NZ_CAJEWB010000010.1"/>
</dbReference>
<dbReference type="AlphaFoldDB" id="A0A6V7RHY6"/>
<dbReference type="PROSITE" id="PS50011">
    <property type="entry name" value="PROTEIN_KINASE_DOM"/>
    <property type="match status" value="1"/>
</dbReference>
<dbReference type="SMART" id="SM00220">
    <property type="entry name" value="S_TKc"/>
    <property type="match status" value="1"/>
</dbReference>
<evidence type="ECO:0000259" key="11">
    <source>
        <dbReference type="PROSITE" id="PS51178"/>
    </source>
</evidence>
<dbReference type="PROSITE" id="PS00108">
    <property type="entry name" value="PROTEIN_KINASE_ST"/>
    <property type="match status" value="1"/>
</dbReference>
<dbReference type="CDD" id="cd06577">
    <property type="entry name" value="PASTA_pknB"/>
    <property type="match status" value="3"/>
</dbReference>
<dbReference type="SMART" id="SM00740">
    <property type="entry name" value="PASTA"/>
    <property type="match status" value="3"/>
</dbReference>
<keyword evidence="13" id="KW-1185">Reference proteome</keyword>
<keyword evidence="3" id="KW-0808">Transferase</keyword>
<keyword evidence="5 12" id="KW-0418">Kinase</keyword>
<reference evidence="12 13" key="1">
    <citation type="submission" date="2020-07" db="EMBL/GenBank/DDBJ databases">
        <authorList>
            <person name="Criscuolo A."/>
        </authorList>
    </citation>
    <scope>NUCLEOTIDE SEQUENCE [LARGE SCALE GENOMIC DNA]</scope>
    <source>
        <strain evidence="12">CIP107946</strain>
    </source>
</reference>
<keyword evidence="9" id="KW-0472">Membrane</keyword>
<evidence type="ECO:0000313" key="13">
    <source>
        <dbReference type="Proteomes" id="UP000588186"/>
    </source>
</evidence>
<dbReference type="InterPro" id="IPR011009">
    <property type="entry name" value="Kinase-like_dom_sf"/>
</dbReference>
<dbReference type="Gene3D" id="3.30.200.20">
    <property type="entry name" value="Phosphorylase Kinase, domain 1"/>
    <property type="match status" value="1"/>
</dbReference>
<evidence type="ECO:0000256" key="9">
    <source>
        <dbReference type="SAM" id="Phobius"/>
    </source>
</evidence>
<comment type="caution">
    <text evidence="12">The sequence shown here is derived from an EMBL/GenBank/DDBJ whole genome shotgun (WGS) entry which is preliminary data.</text>
</comment>
<dbReference type="InterPro" id="IPR005543">
    <property type="entry name" value="PASTA_dom"/>
</dbReference>
<dbReference type="EMBL" id="CAJEWB010000010">
    <property type="protein sequence ID" value="CAD2076943.1"/>
    <property type="molecule type" value="Genomic_DNA"/>
</dbReference>
<evidence type="ECO:0000256" key="5">
    <source>
        <dbReference type="ARBA" id="ARBA00022777"/>
    </source>
</evidence>
<dbReference type="PROSITE" id="PS51178">
    <property type="entry name" value="PASTA"/>
    <property type="match status" value="3"/>
</dbReference>
<evidence type="ECO:0000256" key="7">
    <source>
        <dbReference type="ARBA" id="ARBA00047899"/>
    </source>
</evidence>
<evidence type="ECO:0000256" key="4">
    <source>
        <dbReference type="ARBA" id="ARBA00022741"/>
    </source>
</evidence>
<dbReference type="PANTHER" id="PTHR43289">
    <property type="entry name" value="MITOGEN-ACTIVATED PROTEIN KINASE KINASE KINASE 20-RELATED"/>
    <property type="match status" value="1"/>
</dbReference>
<evidence type="ECO:0000256" key="3">
    <source>
        <dbReference type="ARBA" id="ARBA00022679"/>
    </source>
</evidence>
<feature type="transmembrane region" description="Helical" evidence="9">
    <location>
        <begin position="323"/>
        <end position="345"/>
    </location>
</feature>
<dbReference type="SUPFAM" id="SSF56112">
    <property type="entry name" value="Protein kinase-like (PK-like)"/>
    <property type="match status" value="1"/>
</dbReference>
<organism evidence="12 13">
    <name type="scientific">Phocicoccus pinnipedialis</name>
    <dbReference type="NCBI Taxonomy" id="110845"/>
    <lineage>
        <taxon>Bacteria</taxon>
        <taxon>Bacillati</taxon>
        <taxon>Bacillota</taxon>
        <taxon>Bacilli</taxon>
        <taxon>Bacillales</taxon>
        <taxon>Salinicoccaceae</taxon>
        <taxon>Phocicoccus</taxon>
    </lineage>
</organism>
<evidence type="ECO:0000256" key="2">
    <source>
        <dbReference type="ARBA" id="ARBA00022527"/>
    </source>
</evidence>
<dbReference type="Pfam" id="PF03793">
    <property type="entry name" value="PASTA"/>
    <property type="match status" value="3"/>
</dbReference>
<keyword evidence="2" id="KW-0723">Serine/threonine-protein kinase</keyword>
<dbReference type="EC" id="2.7.11.1" evidence="1"/>
<sequence>MSEKIIAERYLLKKYLGGGMSSVYLAQDIILYREVVVKLIKADPYNKEKTMERFQREVQNVTKLSHPNIVTVLDVDDSDEYNILVTEYVDGSNLKQYINENNPIDFEKIIELSISVLSGIEHAHNRGIVHRDIKPQNILIDKKGNIKITDFGIAKAMSETRLTETNQVMGSVQYISPEQAKGKSADERADIYSFGIMLFELITGKLPFQSETQVSVALQHIQDDMPNINDYRETPLGLENIVLKCTEKEPENRYSNVREVINALLNYRNETIHYLQKGRKKPERIITPTPLPLKEDTSKEEVKKKGPLVAPVKDEAKKKKRHIWPWILFMLLVVVSIATVIYLLWPKDPKTVELVDLSEMSQKDAEQKLTELNLVLGDVSEEYNDDFDEGNVIASAPKKGAVLEEGASVDLVVSKGPEPYSMADFVGSNIDEIQADIDALNFDKLNIETKYSNEVPKGVIMDQSIRSGVSIFPENEVLTLTVSDGVEPVEISSYVGWQLSDARSELESFGFEVNIINEIYSDDVANGAIVSQDPSYGSFLPGSPINLIVSKGSEPKEITQYQLNVEIPYSSSKKDKKPSKVKIYIEDKDHDYDDVLEEFEITEDRKHTITLALEKNETGKYKVEVDGKKIIEKEVEND</sequence>
<keyword evidence="4" id="KW-0547">Nucleotide-binding</keyword>
<dbReference type="PANTHER" id="PTHR43289:SF34">
    <property type="entry name" value="SERINE_THREONINE-PROTEIN KINASE YBDM-RELATED"/>
    <property type="match status" value="1"/>
</dbReference>
<comment type="catalytic activity">
    <reaction evidence="8">
        <text>L-seryl-[protein] + ATP = O-phospho-L-seryl-[protein] + ADP + H(+)</text>
        <dbReference type="Rhea" id="RHEA:17989"/>
        <dbReference type="Rhea" id="RHEA-COMP:9863"/>
        <dbReference type="Rhea" id="RHEA-COMP:11604"/>
        <dbReference type="ChEBI" id="CHEBI:15378"/>
        <dbReference type="ChEBI" id="CHEBI:29999"/>
        <dbReference type="ChEBI" id="CHEBI:30616"/>
        <dbReference type="ChEBI" id="CHEBI:83421"/>
        <dbReference type="ChEBI" id="CHEBI:456216"/>
        <dbReference type="EC" id="2.7.11.1"/>
    </reaction>
</comment>
<evidence type="ECO:0000256" key="6">
    <source>
        <dbReference type="ARBA" id="ARBA00022840"/>
    </source>
</evidence>
<feature type="domain" description="PASTA" evidence="11">
    <location>
        <begin position="485"/>
        <end position="551"/>
    </location>
</feature>
<dbReference type="Pfam" id="PF00069">
    <property type="entry name" value="Pkinase"/>
    <property type="match status" value="1"/>
</dbReference>
<dbReference type="InterPro" id="IPR000719">
    <property type="entry name" value="Prot_kinase_dom"/>
</dbReference>
<comment type="catalytic activity">
    <reaction evidence="7">
        <text>L-threonyl-[protein] + ATP = O-phospho-L-threonyl-[protein] + ADP + H(+)</text>
        <dbReference type="Rhea" id="RHEA:46608"/>
        <dbReference type="Rhea" id="RHEA-COMP:11060"/>
        <dbReference type="Rhea" id="RHEA-COMP:11605"/>
        <dbReference type="ChEBI" id="CHEBI:15378"/>
        <dbReference type="ChEBI" id="CHEBI:30013"/>
        <dbReference type="ChEBI" id="CHEBI:30616"/>
        <dbReference type="ChEBI" id="CHEBI:61977"/>
        <dbReference type="ChEBI" id="CHEBI:456216"/>
        <dbReference type="EC" id="2.7.11.1"/>
    </reaction>
</comment>
<evidence type="ECO:0000256" key="1">
    <source>
        <dbReference type="ARBA" id="ARBA00012513"/>
    </source>
</evidence>
<dbReference type="NCBIfam" id="NF033483">
    <property type="entry name" value="PknB_PASTA_kin"/>
    <property type="match status" value="1"/>
</dbReference>
<keyword evidence="6" id="KW-0067">ATP-binding</keyword>
<feature type="domain" description="PASTA" evidence="11">
    <location>
        <begin position="348"/>
        <end position="415"/>
    </location>
</feature>
<feature type="domain" description="Protein kinase" evidence="10">
    <location>
        <begin position="9"/>
        <end position="265"/>
    </location>
</feature>
<name>A0A6V7RHY6_9BACL</name>
<accession>A0A6V7RHY6</accession>
<evidence type="ECO:0000256" key="8">
    <source>
        <dbReference type="ARBA" id="ARBA00048679"/>
    </source>
</evidence>